<feature type="transmembrane region" description="Helical" evidence="2">
    <location>
        <begin position="299"/>
        <end position="322"/>
    </location>
</feature>
<evidence type="ECO:0000313" key="5">
    <source>
        <dbReference type="EMBL" id="KAH6687748.1"/>
    </source>
</evidence>
<dbReference type="PANTHER" id="PTHR10963:SF68">
    <property type="entry name" value="GLYCOSIDASE CRH1-RELATED"/>
    <property type="match status" value="1"/>
</dbReference>
<dbReference type="PANTHER" id="PTHR10963">
    <property type="entry name" value="GLYCOSYL HYDROLASE-RELATED"/>
    <property type="match status" value="1"/>
</dbReference>
<evidence type="ECO:0000256" key="2">
    <source>
        <dbReference type="SAM" id="Phobius"/>
    </source>
</evidence>
<dbReference type="GO" id="GO:0004553">
    <property type="term" value="F:hydrolase activity, hydrolyzing O-glycosyl compounds"/>
    <property type="evidence" value="ECO:0007669"/>
    <property type="project" value="InterPro"/>
</dbReference>
<keyword evidence="6" id="KW-1185">Reference proteome</keyword>
<keyword evidence="2" id="KW-0472">Membrane</keyword>
<feature type="compositionally biased region" description="Basic and acidic residues" evidence="1">
    <location>
        <begin position="359"/>
        <end position="371"/>
    </location>
</feature>
<name>A0A9P9AAP0_9PEZI</name>
<dbReference type="GO" id="GO:0031505">
    <property type="term" value="P:fungal-type cell wall organization"/>
    <property type="evidence" value="ECO:0007669"/>
    <property type="project" value="TreeGrafter"/>
</dbReference>
<dbReference type="GO" id="GO:0009277">
    <property type="term" value="C:fungal-type cell wall"/>
    <property type="evidence" value="ECO:0007669"/>
    <property type="project" value="TreeGrafter"/>
</dbReference>
<evidence type="ECO:0000313" key="6">
    <source>
        <dbReference type="Proteomes" id="UP000770015"/>
    </source>
</evidence>
<dbReference type="EMBL" id="JAGSXJ010000010">
    <property type="protein sequence ID" value="KAH6687748.1"/>
    <property type="molecule type" value="Genomic_DNA"/>
</dbReference>
<reference evidence="5" key="1">
    <citation type="journal article" date="2021" name="Nat. Commun.">
        <title>Genetic determinants of endophytism in the Arabidopsis root mycobiome.</title>
        <authorList>
            <person name="Mesny F."/>
            <person name="Miyauchi S."/>
            <person name="Thiergart T."/>
            <person name="Pickel B."/>
            <person name="Atanasova L."/>
            <person name="Karlsson M."/>
            <person name="Huettel B."/>
            <person name="Barry K.W."/>
            <person name="Haridas S."/>
            <person name="Chen C."/>
            <person name="Bauer D."/>
            <person name="Andreopoulos W."/>
            <person name="Pangilinan J."/>
            <person name="LaButti K."/>
            <person name="Riley R."/>
            <person name="Lipzen A."/>
            <person name="Clum A."/>
            <person name="Drula E."/>
            <person name="Henrissat B."/>
            <person name="Kohler A."/>
            <person name="Grigoriev I.V."/>
            <person name="Martin F.M."/>
            <person name="Hacquard S."/>
        </authorList>
    </citation>
    <scope>NUCLEOTIDE SEQUENCE</scope>
    <source>
        <strain evidence="5">MPI-SDFR-AT-0117</strain>
    </source>
</reference>
<dbReference type="Pfam" id="PF00722">
    <property type="entry name" value="Glyco_hydro_16"/>
    <property type="match status" value="1"/>
</dbReference>
<dbReference type="InterPro" id="IPR050546">
    <property type="entry name" value="Glycosyl_Hydrlase_16"/>
</dbReference>
<dbReference type="AlphaFoldDB" id="A0A9P9AAP0"/>
<proteinExistence type="predicted"/>
<dbReference type="InterPro" id="IPR000757">
    <property type="entry name" value="Beta-glucanase-like"/>
</dbReference>
<dbReference type="InterPro" id="IPR013320">
    <property type="entry name" value="ConA-like_dom_sf"/>
</dbReference>
<dbReference type="OrthoDB" id="4781at2759"/>
<sequence>MRRFTVLRHLLVIFGLWLPVLGQTVKYKKCIPQNGDVCDPNPALASTIEVDFTTQTDAAPFDLHGNKGVEFQPDDGTVITLNSEKQVDPTLFLSQYIFFGRVEVVLRSAPGRGIVTSVMLQSDTLDEIYFEWIGSDSNQVRTNYVRDGNAEGYDREANHTVSNPADESHNYTIDWTKDRINWFIDGKQVRQLTYASAHQGSQFPQTPAMLNIGTWVAGRQGSPEGTIEWAGGLADFDDGPFVATVQTVKVTDYSNGVDHAADIMWDSIEVRQSPPEISVQHQPPESPDNDKADGLGPGAIAGIVIGAVAGCAILLGAGWFIINPGRKRTGREEEHTVGDAAGDATADATADAFLMGGKGELDGRPSEKKGAQEYLGPSELQSPQEMEGQGKTIRPLSELEGRQIAAELDGGETKKEKSVAVYALRELFAPVPIEAP</sequence>
<comment type="caution">
    <text evidence="5">The sequence shown here is derived from an EMBL/GenBank/DDBJ whole genome shotgun (WGS) entry which is preliminary data.</text>
</comment>
<feature type="chain" id="PRO_5040347662" evidence="3">
    <location>
        <begin position="23"/>
        <end position="436"/>
    </location>
</feature>
<keyword evidence="2" id="KW-1133">Transmembrane helix</keyword>
<organism evidence="5 6">
    <name type="scientific">Plectosphaerella plurivora</name>
    <dbReference type="NCBI Taxonomy" id="936078"/>
    <lineage>
        <taxon>Eukaryota</taxon>
        <taxon>Fungi</taxon>
        <taxon>Dikarya</taxon>
        <taxon>Ascomycota</taxon>
        <taxon>Pezizomycotina</taxon>
        <taxon>Sordariomycetes</taxon>
        <taxon>Hypocreomycetidae</taxon>
        <taxon>Glomerellales</taxon>
        <taxon>Plectosphaerellaceae</taxon>
        <taxon>Plectosphaerella</taxon>
    </lineage>
</organism>
<protein>
    <submittedName>
        <fullName evidence="5">Concanavalin A-like lectin/glucanase domain-containing protein</fullName>
    </submittedName>
</protein>
<dbReference type="PROSITE" id="PS51762">
    <property type="entry name" value="GH16_2"/>
    <property type="match status" value="1"/>
</dbReference>
<dbReference type="Proteomes" id="UP000770015">
    <property type="component" value="Unassembled WGS sequence"/>
</dbReference>
<feature type="signal peptide" evidence="3">
    <location>
        <begin position="1"/>
        <end position="22"/>
    </location>
</feature>
<evidence type="ECO:0000256" key="1">
    <source>
        <dbReference type="SAM" id="MobiDB-lite"/>
    </source>
</evidence>
<accession>A0A9P9AAP0</accession>
<keyword evidence="3" id="KW-0732">Signal</keyword>
<feature type="domain" description="GH16" evidence="4">
    <location>
        <begin position="34"/>
        <end position="256"/>
    </location>
</feature>
<feature type="region of interest" description="Disordered" evidence="1">
    <location>
        <begin position="357"/>
        <end position="391"/>
    </location>
</feature>
<dbReference type="CDD" id="cd02183">
    <property type="entry name" value="GH16_fungal_CRH1_transglycosylase"/>
    <property type="match status" value="1"/>
</dbReference>
<keyword evidence="2" id="KW-0812">Transmembrane</keyword>
<feature type="region of interest" description="Disordered" evidence="1">
    <location>
        <begin position="274"/>
        <end position="294"/>
    </location>
</feature>
<dbReference type="GO" id="GO:0005975">
    <property type="term" value="P:carbohydrate metabolic process"/>
    <property type="evidence" value="ECO:0007669"/>
    <property type="project" value="InterPro"/>
</dbReference>
<dbReference type="SUPFAM" id="SSF49899">
    <property type="entry name" value="Concanavalin A-like lectins/glucanases"/>
    <property type="match status" value="1"/>
</dbReference>
<gene>
    <name evidence="5" type="ORF">F5X68DRAFT_275493</name>
</gene>
<evidence type="ECO:0000259" key="4">
    <source>
        <dbReference type="PROSITE" id="PS51762"/>
    </source>
</evidence>
<dbReference type="GO" id="GO:0016757">
    <property type="term" value="F:glycosyltransferase activity"/>
    <property type="evidence" value="ECO:0007669"/>
    <property type="project" value="TreeGrafter"/>
</dbReference>
<dbReference type="Gene3D" id="2.60.120.200">
    <property type="match status" value="1"/>
</dbReference>
<evidence type="ECO:0000256" key="3">
    <source>
        <dbReference type="SAM" id="SignalP"/>
    </source>
</evidence>